<dbReference type="GO" id="GO:0015074">
    <property type="term" value="P:DNA integration"/>
    <property type="evidence" value="ECO:0007669"/>
    <property type="project" value="InterPro"/>
</dbReference>
<dbReference type="Pfam" id="PF00589">
    <property type="entry name" value="Phage_integrase"/>
    <property type="match status" value="1"/>
</dbReference>
<dbReference type="InterPro" id="IPR002104">
    <property type="entry name" value="Integrase_catalytic"/>
</dbReference>
<gene>
    <name evidence="3" type="ORF">B7R22_17835</name>
</gene>
<dbReference type="GO" id="GO:0006310">
    <property type="term" value="P:DNA recombination"/>
    <property type="evidence" value="ECO:0007669"/>
    <property type="project" value="UniProtKB-KW"/>
</dbReference>
<organism evidence="3 4">
    <name type="scientific">Subtercola boreus</name>
    <dbReference type="NCBI Taxonomy" id="120213"/>
    <lineage>
        <taxon>Bacteria</taxon>
        <taxon>Bacillati</taxon>
        <taxon>Actinomycetota</taxon>
        <taxon>Actinomycetes</taxon>
        <taxon>Micrococcales</taxon>
        <taxon>Microbacteriaceae</taxon>
        <taxon>Subtercola</taxon>
    </lineage>
</organism>
<sequence length="122" mass="14097">MRVKELLEELVAEANIRNTDGTPAHFSRHDFRRIFATEAVASGLPVHITAEILCHESIATTQTYVAVYDRDVIDHHHAFIARRRSLRPSDEYSEPTENEWDKFIGHFVKRKIERARTSGRSP</sequence>
<evidence type="ECO:0000313" key="4">
    <source>
        <dbReference type="Proteomes" id="UP000256541"/>
    </source>
</evidence>
<protein>
    <recommendedName>
        <fullName evidence="2">Tyr recombinase domain-containing protein</fullName>
    </recommendedName>
</protein>
<comment type="caution">
    <text evidence="3">The sequence shown here is derived from an EMBL/GenBank/DDBJ whole genome shotgun (WGS) entry which is preliminary data.</text>
</comment>
<dbReference type="Gene3D" id="1.10.443.10">
    <property type="entry name" value="Intergrase catalytic core"/>
    <property type="match status" value="1"/>
</dbReference>
<dbReference type="SUPFAM" id="SSF56349">
    <property type="entry name" value="DNA breaking-rejoining enzymes"/>
    <property type="match status" value="1"/>
</dbReference>
<evidence type="ECO:0000259" key="2">
    <source>
        <dbReference type="Pfam" id="PF00589"/>
    </source>
</evidence>
<name>A0A3E0VPF4_9MICO</name>
<dbReference type="InterPro" id="IPR013762">
    <property type="entry name" value="Integrase-like_cat_sf"/>
</dbReference>
<dbReference type="EMBL" id="NBXB01000050">
    <property type="protein sequence ID" value="RFA11776.1"/>
    <property type="molecule type" value="Genomic_DNA"/>
</dbReference>
<proteinExistence type="predicted"/>
<dbReference type="AlphaFoldDB" id="A0A3E0VPF4"/>
<evidence type="ECO:0000313" key="3">
    <source>
        <dbReference type="EMBL" id="RFA11776.1"/>
    </source>
</evidence>
<accession>A0A3E0VPF4</accession>
<dbReference type="Proteomes" id="UP000256541">
    <property type="component" value="Unassembled WGS sequence"/>
</dbReference>
<dbReference type="GO" id="GO:0003677">
    <property type="term" value="F:DNA binding"/>
    <property type="evidence" value="ECO:0007669"/>
    <property type="project" value="InterPro"/>
</dbReference>
<feature type="domain" description="Tyr recombinase" evidence="2">
    <location>
        <begin position="3"/>
        <end position="69"/>
    </location>
</feature>
<reference evidence="3 4" key="1">
    <citation type="submission" date="2017-04" db="EMBL/GenBank/DDBJ databases">
        <title>Comparative genome analysis of Subtercola boreus.</title>
        <authorList>
            <person name="Cho Y.-J."/>
            <person name="Cho A."/>
            <person name="Kim O.-S."/>
            <person name="Lee J.-I."/>
        </authorList>
    </citation>
    <scope>NUCLEOTIDE SEQUENCE [LARGE SCALE GENOMIC DNA]</scope>
    <source>
        <strain evidence="3 4">P27479</strain>
    </source>
</reference>
<dbReference type="InterPro" id="IPR011010">
    <property type="entry name" value="DNA_brk_join_enz"/>
</dbReference>
<evidence type="ECO:0000256" key="1">
    <source>
        <dbReference type="ARBA" id="ARBA00023172"/>
    </source>
</evidence>
<keyword evidence="1" id="KW-0233">DNA recombination</keyword>